<gene>
    <name evidence="1" type="ORF">DESHY_60254</name>
</gene>
<dbReference type="EMBL" id="CAOS01000013">
    <property type="protein sequence ID" value="CCO09082.1"/>
    <property type="molecule type" value="Genomic_DNA"/>
</dbReference>
<proteinExistence type="predicted"/>
<sequence length="68" mass="8211">MAKLAQKDVENYFFKQAYDREKLRQAKYTFLYETVKDKRLRKMFKALAMTAQSNLAVLRQEMEKLDIN</sequence>
<dbReference type="Proteomes" id="UP000009315">
    <property type="component" value="Unassembled WGS sequence"/>
</dbReference>
<accession>K8E0I9</accession>
<protein>
    <submittedName>
        <fullName evidence="1">Uncharacterized protein</fullName>
    </submittedName>
</protein>
<evidence type="ECO:0000313" key="2">
    <source>
        <dbReference type="Proteomes" id="UP000009315"/>
    </source>
</evidence>
<reference evidence="1 2" key="1">
    <citation type="journal article" date="2013" name="Genome Announc.">
        <title>Genome Sequence of the Sulfate-Reducing Bacterium Desulfotomaculum hydrothermale Lam5(T).</title>
        <authorList>
            <person name="Amin O."/>
            <person name="Fardeau M.L."/>
            <person name="Valette O."/>
            <person name="Hirschler-Rea A."/>
            <person name="Barbe V."/>
            <person name="Medigue C."/>
            <person name="Vacherie B."/>
            <person name="Ollivier B."/>
            <person name="Bertin P.N."/>
            <person name="Dolla A."/>
        </authorList>
    </citation>
    <scope>NUCLEOTIDE SEQUENCE [LARGE SCALE GENOMIC DNA]</scope>
    <source>
        <strain evidence="2">Lam5 / DSM 18033</strain>
    </source>
</reference>
<dbReference type="RefSeq" id="WP_008412869.1">
    <property type="nucleotide sequence ID" value="NZ_CAOS01000013.1"/>
</dbReference>
<dbReference type="OrthoDB" id="1809169at2"/>
<name>K8E0I9_9FIRM</name>
<dbReference type="STRING" id="1121428.DESHY_60254"/>
<dbReference type="AlphaFoldDB" id="K8E0I9"/>
<organism evidence="1 2">
    <name type="scientific">Desulforamulus hydrothermalis Lam5 = DSM 18033</name>
    <dbReference type="NCBI Taxonomy" id="1121428"/>
    <lineage>
        <taxon>Bacteria</taxon>
        <taxon>Bacillati</taxon>
        <taxon>Bacillota</taxon>
        <taxon>Clostridia</taxon>
        <taxon>Eubacteriales</taxon>
        <taxon>Peptococcaceae</taxon>
        <taxon>Desulforamulus</taxon>
    </lineage>
</organism>
<keyword evidence="2" id="KW-1185">Reference proteome</keyword>
<comment type="caution">
    <text evidence="1">The sequence shown here is derived from an EMBL/GenBank/DDBJ whole genome shotgun (WGS) entry which is preliminary data.</text>
</comment>
<evidence type="ECO:0000313" key="1">
    <source>
        <dbReference type="EMBL" id="CCO09082.1"/>
    </source>
</evidence>